<evidence type="ECO:0000256" key="1">
    <source>
        <dbReference type="SAM" id="MobiDB-lite"/>
    </source>
</evidence>
<keyword evidence="3" id="KW-1185">Reference proteome</keyword>
<evidence type="ECO:0000313" key="3">
    <source>
        <dbReference type="Proteomes" id="UP000266723"/>
    </source>
</evidence>
<dbReference type="Proteomes" id="UP000266723">
    <property type="component" value="Unassembled WGS sequence"/>
</dbReference>
<feature type="compositionally biased region" description="Acidic residues" evidence="1">
    <location>
        <begin position="127"/>
        <end position="140"/>
    </location>
</feature>
<sequence>MVETRRGKRKENPTIVQTNEAEKKNRKKKKKTETSEEPTTVTDGVLSEPRNVLAEAAAAVGKEGSQPSKCSPISSSGASPSKEEEEASRNFQVSMREMMKRKRRALMKKLKKRRVVLKLSEPVAYGEENDGEDEVGSADVPEDKELEGVVEGDKDVDEEGKEDDDDHRGNNLGF</sequence>
<feature type="compositionally biased region" description="Basic and acidic residues" evidence="1">
    <location>
        <begin position="141"/>
        <end position="153"/>
    </location>
</feature>
<gene>
    <name evidence="2" type="ORF">DY000_02048552</name>
</gene>
<accession>A0ABQ7EPY1</accession>
<proteinExistence type="predicted"/>
<feature type="compositionally biased region" description="Acidic residues" evidence="1">
    <location>
        <begin position="154"/>
        <end position="165"/>
    </location>
</feature>
<organism evidence="2 3">
    <name type="scientific">Brassica cretica</name>
    <name type="common">Mustard</name>
    <dbReference type="NCBI Taxonomy" id="69181"/>
    <lineage>
        <taxon>Eukaryota</taxon>
        <taxon>Viridiplantae</taxon>
        <taxon>Streptophyta</taxon>
        <taxon>Embryophyta</taxon>
        <taxon>Tracheophyta</taxon>
        <taxon>Spermatophyta</taxon>
        <taxon>Magnoliopsida</taxon>
        <taxon>eudicotyledons</taxon>
        <taxon>Gunneridae</taxon>
        <taxon>Pentapetalae</taxon>
        <taxon>rosids</taxon>
        <taxon>malvids</taxon>
        <taxon>Brassicales</taxon>
        <taxon>Brassicaceae</taxon>
        <taxon>Brassiceae</taxon>
        <taxon>Brassica</taxon>
    </lineage>
</organism>
<comment type="caution">
    <text evidence="2">The sequence shown here is derived from an EMBL/GenBank/DDBJ whole genome shotgun (WGS) entry which is preliminary data.</text>
</comment>
<reference evidence="2 3" key="1">
    <citation type="journal article" date="2020" name="BMC Genomics">
        <title>Intraspecific diversification of the crop wild relative Brassica cretica Lam. using demographic model selection.</title>
        <authorList>
            <person name="Kioukis A."/>
            <person name="Michalopoulou V.A."/>
            <person name="Briers L."/>
            <person name="Pirintsos S."/>
            <person name="Studholme D.J."/>
            <person name="Pavlidis P."/>
            <person name="Sarris P.F."/>
        </authorList>
    </citation>
    <scope>NUCLEOTIDE SEQUENCE [LARGE SCALE GENOMIC DNA]</scope>
    <source>
        <strain evidence="3">cv. PFS-1207/04</strain>
    </source>
</reference>
<name>A0ABQ7EPY1_BRACR</name>
<dbReference type="EMBL" id="QGKV02000297">
    <property type="protein sequence ID" value="KAF3605589.1"/>
    <property type="molecule type" value="Genomic_DNA"/>
</dbReference>
<feature type="region of interest" description="Disordered" evidence="1">
    <location>
        <begin position="1"/>
        <end position="95"/>
    </location>
</feature>
<feature type="compositionally biased region" description="Low complexity" evidence="1">
    <location>
        <begin position="64"/>
        <end position="80"/>
    </location>
</feature>
<feature type="region of interest" description="Disordered" evidence="1">
    <location>
        <begin position="119"/>
        <end position="174"/>
    </location>
</feature>
<evidence type="ECO:0000313" key="2">
    <source>
        <dbReference type="EMBL" id="KAF3605589.1"/>
    </source>
</evidence>
<protein>
    <submittedName>
        <fullName evidence="2">Uncharacterized protein</fullName>
    </submittedName>
</protein>